<gene>
    <name evidence="2" type="ORF">GCM10023258_15960</name>
</gene>
<name>A0ABP9JB46_9MICO</name>
<feature type="chain" id="PRO_5046774899" evidence="1">
    <location>
        <begin position="29"/>
        <end position="331"/>
    </location>
</feature>
<dbReference type="InterPro" id="IPR006311">
    <property type="entry name" value="TAT_signal"/>
</dbReference>
<dbReference type="RefSeq" id="WP_345506935.1">
    <property type="nucleotide sequence ID" value="NZ_BAABIW010000011.1"/>
</dbReference>
<dbReference type="EMBL" id="BAABIW010000011">
    <property type="protein sequence ID" value="GAA5024134.1"/>
    <property type="molecule type" value="Genomic_DNA"/>
</dbReference>
<accession>A0ABP9JB46</accession>
<keyword evidence="1" id="KW-0732">Signal</keyword>
<dbReference type="PROSITE" id="PS51318">
    <property type="entry name" value="TAT"/>
    <property type="match status" value="1"/>
</dbReference>
<dbReference type="Proteomes" id="UP001500427">
    <property type="component" value="Unassembled WGS sequence"/>
</dbReference>
<evidence type="ECO:0000256" key="1">
    <source>
        <dbReference type="SAM" id="SignalP"/>
    </source>
</evidence>
<organism evidence="2 3">
    <name type="scientific">Terrabacter aeriphilus</name>
    <dbReference type="NCBI Taxonomy" id="515662"/>
    <lineage>
        <taxon>Bacteria</taxon>
        <taxon>Bacillati</taxon>
        <taxon>Actinomycetota</taxon>
        <taxon>Actinomycetes</taxon>
        <taxon>Micrococcales</taxon>
        <taxon>Intrasporangiaceae</taxon>
        <taxon>Terrabacter</taxon>
    </lineage>
</organism>
<dbReference type="PROSITE" id="PS51257">
    <property type="entry name" value="PROKAR_LIPOPROTEIN"/>
    <property type="match status" value="1"/>
</dbReference>
<keyword evidence="3" id="KW-1185">Reference proteome</keyword>
<evidence type="ECO:0000313" key="2">
    <source>
        <dbReference type="EMBL" id="GAA5024134.1"/>
    </source>
</evidence>
<comment type="caution">
    <text evidence="2">The sequence shown here is derived from an EMBL/GenBank/DDBJ whole genome shotgun (WGS) entry which is preliminary data.</text>
</comment>
<reference evidence="3" key="1">
    <citation type="journal article" date="2019" name="Int. J. Syst. Evol. Microbiol.">
        <title>The Global Catalogue of Microorganisms (GCM) 10K type strain sequencing project: providing services to taxonomists for standard genome sequencing and annotation.</title>
        <authorList>
            <consortium name="The Broad Institute Genomics Platform"/>
            <consortium name="The Broad Institute Genome Sequencing Center for Infectious Disease"/>
            <person name="Wu L."/>
            <person name="Ma J."/>
        </authorList>
    </citation>
    <scope>NUCLEOTIDE SEQUENCE [LARGE SCALE GENOMIC DNA]</scope>
    <source>
        <strain evidence="3">JCM 17687</strain>
    </source>
</reference>
<proteinExistence type="predicted"/>
<evidence type="ECO:0000313" key="3">
    <source>
        <dbReference type="Proteomes" id="UP001500427"/>
    </source>
</evidence>
<feature type="signal peptide" evidence="1">
    <location>
        <begin position="1"/>
        <end position="28"/>
    </location>
</feature>
<sequence length="331" mass="32679">MPRPATRRRVLAAAIAGVALLGACTGNADDGADGTAGSGASATPAVAPDAASTTSTGVVTAAAAAALDASATGGAARAKAFTGAALQSANAYAKTLPGRTAAEKAEAELATTGVKVLAVSRAGDTPQQILAQTTLKKTGAAVLVLLVGDAGTFKVAAVTPMLPDARLDALDPTSDGSAAVADAKGLVATPDDVMAAFAALVRFPTPTTSKLLAADPLSEQLRASATAQSKALNNQGAFTQEHQPKGVLGGLRLKDGAGAIVFAHLVRSDAIAMRTPVKLTPAKDLTLLTGIKTITTEANLTSNEIIAFVIPASGQARVVAASDQLVAGSGR</sequence>
<protein>
    <submittedName>
        <fullName evidence="2">Uncharacterized protein</fullName>
    </submittedName>
</protein>